<sequence>MDVEKVGTLIFQLRKERNMTQKELADKLNISNKTISKWECGKGAPDSSMWQPLSNILGADLLNLLQGKLESNPKDIGKIDRIKFYVCKSCKNILISTGDASISCCGRNLKPLSINSKSEELGINIAEYDQANYISFEHSMTKEDYLLFACYVYEDRFFLNRFYPEQTPAFYLPDLKLNASLYVHSINEGLSRYSIKDLL</sequence>
<evidence type="ECO:0000313" key="4">
    <source>
        <dbReference type="Proteomes" id="UP000178622"/>
    </source>
</evidence>
<dbReference type="AlphaFoldDB" id="A0A1E8GIZ3"/>
<feature type="domain" description="HTH cro/C1-type" evidence="2">
    <location>
        <begin position="12"/>
        <end position="64"/>
    </location>
</feature>
<dbReference type="OrthoDB" id="9805856at2"/>
<keyword evidence="4" id="KW-1185">Reference proteome</keyword>
<dbReference type="PANTHER" id="PTHR46558">
    <property type="entry name" value="TRACRIPTIONAL REGULATORY PROTEIN-RELATED-RELATED"/>
    <property type="match status" value="1"/>
</dbReference>
<dbReference type="InterPro" id="IPR010982">
    <property type="entry name" value="Lambda_DNA-bd_dom_sf"/>
</dbReference>
<accession>A0A1E8GIZ3</accession>
<dbReference type="EMBL" id="MKIR01000026">
    <property type="protein sequence ID" value="OFI48201.1"/>
    <property type="molecule type" value="Genomic_DNA"/>
</dbReference>
<keyword evidence="1" id="KW-0238">DNA-binding</keyword>
<dbReference type="GO" id="GO:0003677">
    <property type="term" value="F:DNA binding"/>
    <property type="evidence" value="ECO:0007669"/>
    <property type="project" value="UniProtKB-KW"/>
</dbReference>
<dbReference type="Gene3D" id="1.10.260.40">
    <property type="entry name" value="lambda repressor-like DNA-binding domains"/>
    <property type="match status" value="1"/>
</dbReference>
<dbReference type="Proteomes" id="UP000178622">
    <property type="component" value="Unassembled WGS sequence"/>
</dbReference>
<dbReference type="PROSITE" id="PS50943">
    <property type="entry name" value="HTH_CROC1"/>
    <property type="match status" value="1"/>
</dbReference>
<dbReference type="InterPro" id="IPR001387">
    <property type="entry name" value="Cro/C1-type_HTH"/>
</dbReference>
<dbReference type="Gene3D" id="2.60.40.730">
    <property type="entry name" value="SOR catalytic domain"/>
    <property type="match status" value="1"/>
</dbReference>
<organism evidence="3 4">
    <name type="scientific">Floricoccus tropicus</name>
    <dbReference type="NCBI Taxonomy" id="1859473"/>
    <lineage>
        <taxon>Bacteria</taxon>
        <taxon>Bacillati</taxon>
        <taxon>Bacillota</taxon>
        <taxon>Bacilli</taxon>
        <taxon>Lactobacillales</taxon>
        <taxon>Streptococcaceae</taxon>
        <taxon>Floricoccus</taxon>
    </lineage>
</organism>
<gene>
    <name evidence="3" type="ORF">BG261_07925</name>
</gene>
<dbReference type="SUPFAM" id="SSF47413">
    <property type="entry name" value="lambda repressor-like DNA-binding domains"/>
    <property type="match status" value="1"/>
</dbReference>
<dbReference type="InterPro" id="IPR036073">
    <property type="entry name" value="Desulfoferrodoxin_Fe-bd_dom_sf"/>
</dbReference>
<dbReference type="Pfam" id="PF01381">
    <property type="entry name" value="HTH_3"/>
    <property type="match status" value="1"/>
</dbReference>
<dbReference type="PANTHER" id="PTHR46558:SF4">
    <property type="entry name" value="DNA-BIDING PHAGE PROTEIN"/>
    <property type="match status" value="1"/>
</dbReference>
<dbReference type="CDD" id="cd00093">
    <property type="entry name" value="HTH_XRE"/>
    <property type="match status" value="1"/>
</dbReference>
<dbReference type="GO" id="GO:0005506">
    <property type="term" value="F:iron ion binding"/>
    <property type="evidence" value="ECO:0007669"/>
    <property type="project" value="InterPro"/>
</dbReference>
<protein>
    <submittedName>
        <fullName evidence="3">XRE family transcriptional regulator</fullName>
    </submittedName>
</protein>
<proteinExistence type="predicted"/>
<name>A0A1E8GIZ3_9LACT</name>
<dbReference type="STRING" id="1859473.BG261_07925"/>
<evidence type="ECO:0000259" key="2">
    <source>
        <dbReference type="PROSITE" id="PS50943"/>
    </source>
</evidence>
<evidence type="ECO:0000256" key="1">
    <source>
        <dbReference type="ARBA" id="ARBA00023125"/>
    </source>
</evidence>
<evidence type="ECO:0000313" key="3">
    <source>
        <dbReference type="EMBL" id="OFI48201.1"/>
    </source>
</evidence>
<dbReference type="RefSeq" id="WP_070793210.1">
    <property type="nucleotide sequence ID" value="NZ_MKIR01000026.1"/>
</dbReference>
<reference evidence="4" key="1">
    <citation type="submission" date="2016-09" db="EMBL/GenBank/DDBJ databases">
        <title>Draft genome sequence of a novel species of the family Streptococcaceae isolated from flowers.</title>
        <authorList>
            <person name="Chuah L.-O."/>
            <person name="Yap K.-P."/>
            <person name="Thong K.L."/>
            <person name="Liong M.T."/>
            <person name="Ahmad R."/>
            <person name="Rusul G."/>
        </authorList>
    </citation>
    <scope>NUCLEOTIDE SEQUENCE [LARGE SCALE GENOMIC DNA]</scope>
    <source>
        <strain evidence="4">DF1</strain>
    </source>
</reference>
<comment type="caution">
    <text evidence="3">The sequence shown here is derived from an EMBL/GenBank/DDBJ whole genome shotgun (WGS) entry which is preliminary data.</text>
</comment>
<dbReference type="GO" id="GO:0016491">
    <property type="term" value="F:oxidoreductase activity"/>
    <property type="evidence" value="ECO:0007669"/>
    <property type="project" value="InterPro"/>
</dbReference>
<dbReference type="SMART" id="SM00530">
    <property type="entry name" value="HTH_XRE"/>
    <property type="match status" value="1"/>
</dbReference>